<organism evidence="4 5">
    <name type="scientific">Oculimacula yallundae</name>
    <dbReference type="NCBI Taxonomy" id="86028"/>
    <lineage>
        <taxon>Eukaryota</taxon>
        <taxon>Fungi</taxon>
        <taxon>Dikarya</taxon>
        <taxon>Ascomycota</taxon>
        <taxon>Pezizomycotina</taxon>
        <taxon>Leotiomycetes</taxon>
        <taxon>Helotiales</taxon>
        <taxon>Ploettnerulaceae</taxon>
        <taxon>Oculimacula</taxon>
    </lineage>
</organism>
<feature type="transmembrane region" description="Helical" evidence="2">
    <location>
        <begin position="217"/>
        <end position="239"/>
    </location>
</feature>
<evidence type="ECO:0000256" key="1">
    <source>
        <dbReference type="SAM" id="Coils"/>
    </source>
</evidence>
<dbReference type="InterPro" id="IPR046529">
    <property type="entry name" value="DUF6594"/>
</dbReference>
<feature type="transmembrane region" description="Helical" evidence="2">
    <location>
        <begin position="271"/>
        <end position="290"/>
    </location>
</feature>
<name>A0ABR4C236_9HELO</name>
<keyword evidence="5" id="KW-1185">Reference proteome</keyword>
<dbReference type="EMBL" id="JAZHXI010000014">
    <property type="protein sequence ID" value="KAL2063967.1"/>
    <property type="molecule type" value="Genomic_DNA"/>
</dbReference>
<dbReference type="PANTHER" id="PTHR34502:SF4">
    <property type="entry name" value="DUF6594 DOMAIN-CONTAINING PROTEIN"/>
    <property type="match status" value="1"/>
</dbReference>
<evidence type="ECO:0000259" key="3">
    <source>
        <dbReference type="Pfam" id="PF20237"/>
    </source>
</evidence>
<keyword evidence="2" id="KW-0812">Transmembrane</keyword>
<evidence type="ECO:0000256" key="2">
    <source>
        <dbReference type="SAM" id="Phobius"/>
    </source>
</evidence>
<sequence>MQVPDIELGSKNVIPKRGFALVASKIASDPDKTTTIYRLFDELSSRSLVFYQAELAELEEQLKDIDEEDSAARDDDSVQCQKEWSEFERSAEQGIKKEQRRMDRVMKIRGKLEKYHSALANHRTLLTAPPPSSSTVEAFRNWFFHNTSGENPDCTNGRTWGASARAYDDIHDLVALRVPADQDLISSFVQNNLAIFFQTSAPDGKTAYISERSVARFVAIISTVLAAIMLFGAVISLYYVQNPRALLGMVSGWTVIFAVCVGQLTNAKRDQVFGATAAYAAVLVVFLNRAEMPIQSRRMSPRLRYIPVNIPNASSTMLRSQLKS</sequence>
<accession>A0ABR4C236</accession>
<keyword evidence="2" id="KW-1133">Transmembrane helix</keyword>
<reference evidence="4 5" key="1">
    <citation type="journal article" date="2024" name="Commun. Biol.">
        <title>Comparative genomic analysis of thermophilic fungi reveals convergent evolutionary adaptations and gene losses.</title>
        <authorList>
            <person name="Steindorff A.S."/>
            <person name="Aguilar-Pontes M.V."/>
            <person name="Robinson A.J."/>
            <person name="Andreopoulos B."/>
            <person name="LaButti K."/>
            <person name="Kuo A."/>
            <person name="Mondo S."/>
            <person name="Riley R."/>
            <person name="Otillar R."/>
            <person name="Haridas S."/>
            <person name="Lipzen A."/>
            <person name="Grimwood J."/>
            <person name="Schmutz J."/>
            <person name="Clum A."/>
            <person name="Reid I.D."/>
            <person name="Moisan M.C."/>
            <person name="Butler G."/>
            <person name="Nguyen T.T.M."/>
            <person name="Dewar K."/>
            <person name="Conant G."/>
            <person name="Drula E."/>
            <person name="Henrissat B."/>
            <person name="Hansel C."/>
            <person name="Singer S."/>
            <person name="Hutchinson M.I."/>
            <person name="de Vries R.P."/>
            <person name="Natvig D.O."/>
            <person name="Powell A.J."/>
            <person name="Tsang A."/>
            <person name="Grigoriev I.V."/>
        </authorList>
    </citation>
    <scope>NUCLEOTIDE SEQUENCE [LARGE SCALE GENOMIC DNA]</scope>
    <source>
        <strain evidence="4 5">CBS 494.80</strain>
    </source>
</reference>
<dbReference type="Pfam" id="PF20237">
    <property type="entry name" value="DUF6594"/>
    <property type="match status" value="1"/>
</dbReference>
<feature type="coiled-coil region" evidence="1">
    <location>
        <begin position="48"/>
        <end position="75"/>
    </location>
</feature>
<feature type="domain" description="DUF6594" evidence="3">
    <location>
        <begin position="20"/>
        <end position="284"/>
    </location>
</feature>
<keyword evidence="2" id="KW-0472">Membrane</keyword>
<evidence type="ECO:0000313" key="4">
    <source>
        <dbReference type="EMBL" id="KAL2063967.1"/>
    </source>
</evidence>
<comment type="caution">
    <text evidence="4">The sequence shown here is derived from an EMBL/GenBank/DDBJ whole genome shotgun (WGS) entry which is preliminary data.</text>
</comment>
<proteinExistence type="predicted"/>
<dbReference type="Proteomes" id="UP001595075">
    <property type="component" value="Unassembled WGS sequence"/>
</dbReference>
<dbReference type="PANTHER" id="PTHR34502">
    <property type="entry name" value="DUF6594 DOMAIN-CONTAINING PROTEIN-RELATED"/>
    <property type="match status" value="1"/>
</dbReference>
<gene>
    <name evidence="4" type="ORF">VTL71DRAFT_4461</name>
</gene>
<evidence type="ECO:0000313" key="5">
    <source>
        <dbReference type="Proteomes" id="UP001595075"/>
    </source>
</evidence>
<keyword evidence="1" id="KW-0175">Coiled coil</keyword>
<feature type="transmembrane region" description="Helical" evidence="2">
    <location>
        <begin position="246"/>
        <end position="265"/>
    </location>
</feature>
<protein>
    <recommendedName>
        <fullName evidence="3">DUF6594 domain-containing protein</fullName>
    </recommendedName>
</protein>